<dbReference type="GO" id="GO:0046872">
    <property type="term" value="F:metal ion binding"/>
    <property type="evidence" value="ECO:0007669"/>
    <property type="project" value="UniProtKB-KW"/>
</dbReference>
<dbReference type="InterPro" id="IPR003245">
    <property type="entry name" value="Phytocyanin_dom"/>
</dbReference>
<evidence type="ECO:0000313" key="5">
    <source>
        <dbReference type="EMBL" id="KAL1562090.1"/>
    </source>
</evidence>
<evidence type="ECO:0000259" key="4">
    <source>
        <dbReference type="PROSITE" id="PS51485"/>
    </source>
</evidence>
<dbReference type="InterPro" id="IPR039391">
    <property type="entry name" value="Phytocyanin-like"/>
</dbReference>
<dbReference type="AlphaFoldDB" id="A0ABD1I051"/>
<evidence type="ECO:0000313" key="6">
    <source>
        <dbReference type="Proteomes" id="UP001567538"/>
    </source>
</evidence>
<comment type="caution">
    <text evidence="5">The sequence shown here is derived from an EMBL/GenBank/DDBJ whole genome shotgun (WGS) entry which is preliminary data.</text>
</comment>
<dbReference type="Gene3D" id="2.60.40.420">
    <property type="entry name" value="Cupredoxins - blue copper proteins"/>
    <property type="match status" value="1"/>
</dbReference>
<dbReference type="InterPro" id="IPR008972">
    <property type="entry name" value="Cupredoxin"/>
</dbReference>
<gene>
    <name evidence="5" type="ORF">AAHA92_04708</name>
</gene>
<proteinExistence type="predicted"/>
<evidence type="ECO:0000256" key="3">
    <source>
        <dbReference type="SAM" id="SignalP"/>
    </source>
</evidence>
<evidence type="ECO:0000256" key="2">
    <source>
        <dbReference type="ARBA" id="ARBA00023180"/>
    </source>
</evidence>
<sequence>MKMGRSIALLFVVVISPAVAQRPSPEQPMTHFVGDTDHWDTGVNYVKWAKDQIFYVGDTLVFKYNSITHSVDEVRANDYTSCNTQNVISSDQTSPTDFLLPTAGTRYFICPKSNHCSQGMKLTINVVEAPAPPSAGGNTTKKGSAATRVGGGKSFMVGLSIVVGAMLGVMN</sequence>
<keyword evidence="2" id="KW-0325">Glycoprotein</keyword>
<feature type="domain" description="Phytocyanin" evidence="4">
    <location>
        <begin position="29"/>
        <end position="128"/>
    </location>
</feature>
<reference evidence="5 6" key="1">
    <citation type="submission" date="2024-06" db="EMBL/GenBank/DDBJ databases">
        <title>A chromosome level genome sequence of Diviner's sage (Salvia divinorum).</title>
        <authorList>
            <person name="Ford S.A."/>
            <person name="Ro D.-K."/>
            <person name="Ness R.W."/>
            <person name="Phillips M.A."/>
        </authorList>
    </citation>
    <scope>NUCLEOTIDE SEQUENCE [LARGE SCALE GENOMIC DNA]</scope>
    <source>
        <strain evidence="5">SAF-2024a</strain>
        <tissue evidence="5">Leaf</tissue>
    </source>
</reference>
<organism evidence="5 6">
    <name type="scientific">Salvia divinorum</name>
    <name type="common">Maria pastora</name>
    <name type="synonym">Diviner's sage</name>
    <dbReference type="NCBI Taxonomy" id="28513"/>
    <lineage>
        <taxon>Eukaryota</taxon>
        <taxon>Viridiplantae</taxon>
        <taxon>Streptophyta</taxon>
        <taxon>Embryophyta</taxon>
        <taxon>Tracheophyta</taxon>
        <taxon>Spermatophyta</taxon>
        <taxon>Magnoliopsida</taxon>
        <taxon>eudicotyledons</taxon>
        <taxon>Gunneridae</taxon>
        <taxon>Pentapetalae</taxon>
        <taxon>asterids</taxon>
        <taxon>lamiids</taxon>
        <taxon>Lamiales</taxon>
        <taxon>Lamiaceae</taxon>
        <taxon>Nepetoideae</taxon>
        <taxon>Mentheae</taxon>
        <taxon>Salviinae</taxon>
        <taxon>Salvia</taxon>
        <taxon>Salvia subgen. Calosphace</taxon>
    </lineage>
</organism>
<dbReference type="PANTHER" id="PTHR33021:SF350">
    <property type="entry name" value="UCLACYANIN-2"/>
    <property type="match status" value="1"/>
</dbReference>
<dbReference type="FunFam" id="2.60.40.420:FF:000003">
    <property type="entry name" value="Blue copper"/>
    <property type="match status" value="1"/>
</dbReference>
<protein>
    <submittedName>
        <fullName evidence="5">Blue copper protein-like</fullName>
    </submittedName>
</protein>
<dbReference type="PANTHER" id="PTHR33021">
    <property type="entry name" value="BLUE COPPER PROTEIN"/>
    <property type="match status" value="1"/>
</dbReference>
<feature type="signal peptide" evidence="3">
    <location>
        <begin position="1"/>
        <end position="20"/>
    </location>
</feature>
<name>A0ABD1I051_SALDI</name>
<keyword evidence="6" id="KW-1185">Reference proteome</keyword>
<dbReference type="Pfam" id="PF02298">
    <property type="entry name" value="Cu_bind_like"/>
    <property type="match status" value="1"/>
</dbReference>
<dbReference type="Proteomes" id="UP001567538">
    <property type="component" value="Unassembled WGS sequence"/>
</dbReference>
<feature type="chain" id="PRO_5044800512" evidence="3">
    <location>
        <begin position="21"/>
        <end position="171"/>
    </location>
</feature>
<keyword evidence="1" id="KW-0479">Metal-binding</keyword>
<dbReference type="PROSITE" id="PS51485">
    <property type="entry name" value="PHYTOCYANIN"/>
    <property type="match status" value="1"/>
</dbReference>
<accession>A0ABD1I051</accession>
<keyword evidence="3" id="KW-0732">Signal</keyword>
<dbReference type="EMBL" id="JBEAFC010000003">
    <property type="protein sequence ID" value="KAL1562090.1"/>
    <property type="molecule type" value="Genomic_DNA"/>
</dbReference>
<evidence type="ECO:0000256" key="1">
    <source>
        <dbReference type="ARBA" id="ARBA00022723"/>
    </source>
</evidence>
<dbReference type="SUPFAM" id="SSF49503">
    <property type="entry name" value="Cupredoxins"/>
    <property type="match status" value="1"/>
</dbReference>
<dbReference type="CDD" id="cd04216">
    <property type="entry name" value="Phytocyanin"/>
    <property type="match status" value="1"/>
</dbReference>